<name>A0A8T1YAL0_9BRAS</name>
<dbReference type="InterPro" id="IPR000477">
    <property type="entry name" value="RT_dom"/>
</dbReference>
<dbReference type="InterPro" id="IPR025558">
    <property type="entry name" value="DUF4283"/>
</dbReference>
<dbReference type="Pfam" id="PF14111">
    <property type="entry name" value="DUF4283"/>
    <property type="match status" value="1"/>
</dbReference>
<dbReference type="Pfam" id="PF03372">
    <property type="entry name" value="Exo_endo_phos"/>
    <property type="match status" value="1"/>
</dbReference>
<sequence>MDTSELIEANSLTLMGRLTNPSVQRLWSLFPFLSNRWNLKGKATGSDLGRGCFQFCFDFEEDLQKVLDNRPYHYDQWMVIIQKWEPIISDSFPSKIPFWIEVQGLPKHYWQPKMLKTIGEELGEIMDMDITNSAAKIQVLIDGLQPLIKDTMVDFPDGSEALITLEYKNLKNHCTHCQRLTHERKNCPGLIEETKETEELRSKHLHPHSAPKEVARNYYTPKDNFAAPNKKLTLSSNRDISKEDLRKEGNHFDSWNSRDHGHNSPKEPYPARQMAPEDRRHRSSHYSAERSTDNRQSTHQRYSSKSQEYHRNDIRRELPWRSDSRDRPSYQWREKSSSKASFRPDSSESSRPRRPPLERTLTTAEVTPPPPIPTNEEIMGDLREVTLQYVNCADPTESAARRRRVIQGEEKGLMAETASHMLEAAIINSQAYLPAEEALQTIDLVDNQDLPRHPSELPSTSVAPTKKKRGRPPLNKTQSKSPKPMLGAKPSKRLKGIIQSSPKKRNTPEKEAALPLTKTGTCKTTSAKQSFNLQTGDPNPSSSQAAPKINLIPARVKEKRLREIHSKISPELLFLMETKNPDESVLKSLSWMNYSSHHLIPPHSPGGGGLALLWKPELDVSILSTCQNFIDTKIMAAGKSFYATFLYGEPDRTKRKAIWEQLTILGRTREAPWFLTGDFNDIIDSSEKQGGPERNEGTFVDIRSFMAECDLYDLRHSGNFFSWRGKRHDHVVHCRLDRAMSNGAWAEDYPASRCEYMRFEGSDHRPLLTHFDLTKKRKKGVFRYDRRLKGNEEVSNLIQAAWNFNDMEDVEEKIARCRNEIITWTREKYQNSQKLIEELRQQLDEAMSSLEPNQDLISTINNKLLLAYKAEEEYWKQRSRQLWLALGDKNSGYFHAITRGRTVINKFAVIENEEGLPVYEEESILRVITDYFLNLFTSKEGDRDTTIKEAISPCISPELNQTLIKMPSAEEIKAACFSIHADKAPGPDGFSASFFQSNWETVGPNIVIEVQSFFSSGNLQSNFNKTHIRLIPKIQSPQKMADYRPIALCTVFYKIISKLLSKRLQPVLQIIISENQSAFVPKRAINDNVLITHEALHYLKVSGAKKRCFMAVKTDMSKAYDRIEWEFIKLVMQAMGFHNTWIQWIMQCITTVSYSFLLNGAAQGSVIPQRGIRQGDPLSPYLFILCGEVLSGLCSKAQQDGSLPGLRVAKGSPRVNHLLFADDTMFFCRSDPKSCKMLLNILQKYEVASGQMINKAKSAITFSAKTPETTKSEAQNILGIQKTGGLGKYLGLPEMFGRKKRDLFNQIIDRIRQRSLSWSSRFLSTAGKATMLQSVLAAMPSYTMSCFKLPGSLCKRIQSALTRFWWDSSAEKKKMCWIAWSKMAKSKKDGGLGFKDITNFNDALLAKVSWRLLVSPSCLLARILLGKYCRYSSFLDCPVSASASHGWRGICAGRDLIKSQLGKAIGSGADTLIWSEPWLSLSVPTTPMGPPTEQTQSMKVADLICPVSKSWDREKISLYLPQYEKDILLLRPSKLGAKDRYIWLPTKSGDYSAKTGYHAAVSLTTQSVSSSAQPLDFNWNKEIWNIHCSPKIKFLLWKAMKNALPVGSTLKARGINLTASCPHCGEDESVLHLFFTCPFASQIWDQAPFKTTFPSSRLTSLKLGIEVSKHLTCLPPVGIDKGLLFPWIMWSIWSGRNKKIFEQQHQSTWDILSQAIVAAKEWIGTQIQPSSHQFQTSIPPSPELGLDTIRCNTDAAWREDSHDAGLGWFFSDHQLQSEIHDRAVARNISSPLMAEASAILLAIQHASDLGFKKLFLASDSQVLVKALNGEIHPSELHGILHDILTISLTFDEISFNFVKRENNLIADALAKAALSSISPVPVLI</sequence>
<dbReference type="Pfam" id="PF00078">
    <property type="entry name" value="RVT_1"/>
    <property type="match status" value="1"/>
</dbReference>
<gene>
    <name evidence="4" type="ORF">ISN45_Aa07g023600</name>
</gene>
<dbReference type="InterPro" id="IPR026960">
    <property type="entry name" value="RVT-Znf"/>
</dbReference>
<feature type="region of interest" description="Disordered" evidence="2">
    <location>
        <begin position="200"/>
        <end position="377"/>
    </location>
</feature>
<dbReference type="GO" id="GO:0003676">
    <property type="term" value="F:nucleic acid binding"/>
    <property type="evidence" value="ECO:0007669"/>
    <property type="project" value="InterPro"/>
</dbReference>
<dbReference type="GO" id="GO:0004523">
    <property type="term" value="F:RNA-DNA hybrid ribonuclease activity"/>
    <property type="evidence" value="ECO:0007669"/>
    <property type="project" value="InterPro"/>
</dbReference>
<dbReference type="PROSITE" id="PS50878">
    <property type="entry name" value="RT_POL"/>
    <property type="match status" value="1"/>
</dbReference>
<dbReference type="PANTHER" id="PTHR33116:SF86">
    <property type="entry name" value="REVERSE TRANSCRIPTASE DOMAIN-CONTAINING PROTEIN"/>
    <property type="match status" value="1"/>
</dbReference>
<evidence type="ECO:0000256" key="1">
    <source>
        <dbReference type="SAM" id="Coils"/>
    </source>
</evidence>
<comment type="caution">
    <text evidence="4">The sequence shown here is derived from an EMBL/GenBank/DDBJ whole genome shotgun (WGS) entry which is preliminary data.</text>
</comment>
<feature type="compositionally biased region" description="Basic and acidic residues" evidence="2">
    <location>
        <begin position="345"/>
        <end position="357"/>
    </location>
</feature>
<dbReference type="Proteomes" id="UP000694240">
    <property type="component" value="Chromosome 12"/>
</dbReference>
<protein>
    <submittedName>
        <fullName evidence="4">Zinc knuckle CX2CX4HX4C</fullName>
    </submittedName>
</protein>
<feature type="coiled-coil region" evidence="1">
    <location>
        <begin position="807"/>
        <end position="849"/>
    </location>
</feature>
<feature type="domain" description="Reverse transcriptase" evidence="3">
    <location>
        <begin position="1012"/>
        <end position="1282"/>
    </location>
</feature>
<feature type="region of interest" description="Disordered" evidence="2">
    <location>
        <begin position="448"/>
        <end position="517"/>
    </location>
</feature>
<dbReference type="Pfam" id="PF13456">
    <property type="entry name" value="RVT_3"/>
    <property type="match status" value="1"/>
</dbReference>
<dbReference type="InterPro" id="IPR002156">
    <property type="entry name" value="RNaseH_domain"/>
</dbReference>
<feature type="compositionally biased region" description="Polar residues" evidence="2">
    <location>
        <begin position="294"/>
        <end position="306"/>
    </location>
</feature>
<dbReference type="EMBL" id="JAEFBK010000012">
    <property type="protein sequence ID" value="KAG7542373.1"/>
    <property type="molecule type" value="Genomic_DNA"/>
</dbReference>
<proteinExistence type="predicted"/>
<dbReference type="PANTHER" id="PTHR33116">
    <property type="entry name" value="REVERSE TRANSCRIPTASE ZINC-BINDING DOMAIN-CONTAINING PROTEIN-RELATED-RELATED"/>
    <property type="match status" value="1"/>
</dbReference>
<dbReference type="CDD" id="cd01650">
    <property type="entry name" value="RT_nLTR_like"/>
    <property type="match status" value="1"/>
</dbReference>
<dbReference type="Pfam" id="PF14392">
    <property type="entry name" value="zf-CCHC_4"/>
    <property type="match status" value="1"/>
</dbReference>
<dbReference type="Pfam" id="PF13966">
    <property type="entry name" value="zf-RVT"/>
    <property type="match status" value="1"/>
</dbReference>
<accession>A0A8T1YAL0</accession>
<dbReference type="InterPro" id="IPR025836">
    <property type="entry name" value="Zn_knuckle_CX2CX4HX4C"/>
</dbReference>
<keyword evidence="1" id="KW-0175">Coiled coil</keyword>
<evidence type="ECO:0000259" key="3">
    <source>
        <dbReference type="PROSITE" id="PS50878"/>
    </source>
</evidence>
<organism evidence="4 5">
    <name type="scientific">Arabidopsis thaliana x Arabidopsis arenosa</name>
    <dbReference type="NCBI Taxonomy" id="1240361"/>
    <lineage>
        <taxon>Eukaryota</taxon>
        <taxon>Viridiplantae</taxon>
        <taxon>Streptophyta</taxon>
        <taxon>Embryophyta</taxon>
        <taxon>Tracheophyta</taxon>
        <taxon>Spermatophyta</taxon>
        <taxon>Magnoliopsida</taxon>
        <taxon>eudicotyledons</taxon>
        <taxon>Gunneridae</taxon>
        <taxon>Pentapetalae</taxon>
        <taxon>rosids</taxon>
        <taxon>malvids</taxon>
        <taxon>Brassicales</taxon>
        <taxon>Brassicaceae</taxon>
        <taxon>Camelineae</taxon>
        <taxon>Arabidopsis</taxon>
    </lineage>
</organism>
<dbReference type="CDD" id="cd06222">
    <property type="entry name" value="RNase_H_like"/>
    <property type="match status" value="1"/>
</dbReference>
<evidence type="ECO:0000313" key="4">
    <source>
        <dbReference type="EMBL" id="KAG7542373.1"/>
    </source>
</evidence>
<feature type="compositionally biased region" description="Basic and acidic residues" evidence="2">
    <location>
        <begin position="239"/>
        <end position="265"/>
    </location>
</feature>
<evidence type="ECO:0000313" key="5">
    <source>
        <dbReference type="Proteomes" id="UP000694240"/>
    </source>
</evidence>
<feature type="compositionally biased region" description="Basic and acidic residues" evidence="2">
    <location>
        <begin position="307"/>
        <end position="337"/>
    </location>
</feature>
<dbReference type="InterPro" id="IPR044730">
    <property type="entry name" value="RNase_H-like_dom_plant"/>
</dbReference>
<keyword evidence="5" id="KW-1185">Reference proteome</keyword>
<reference evidence="4 5" key="1">
    <citation type="submission" date="2020-12" db="EMBL/GenBank/DDBJ databases">
        <title>Concerted genomic and epigenomic changes stabilize Arabidopsis allopolyploids.</title>
        <authorList>
            <person name="Chen Z."/>
        </authorList>
    </citation>
    <scope>NUCLEOTIDE SEQUENCE [LARGE SCALE GENOMIC DNA]</scope>
    <source>
        <strain evidence="4">Allo738</strain>
        <tissue evidence="4">Leaf</tissue>
    </source>
</reference>
<dbReference type="InterPro" id="IPR005135">
    <property type="entry name" value="Endo/exonuclease/phosphatase"/>
</dbReference>
<evidence type="ECO:0000256" key="2">
    <source>
        <dbReference type="SAM" id="MobiDB-lite"/>
    </source>
</evidence>